<dbReference type="OrthoDB" id="10064735at2759"/>
<evidence type="ECO:0000313" key="3">
    <source>
        <dbReference type="Proteomes" id="UP000694844"/>
    </source>
</evidence>
<name>A0A8B8C5Y7_CRAVI</name>
<feature type="region of interest" description="Disordered" evidence="1">
    <location>
        <begin position="1"/>
        <end position="31"/>
    </location>
</feature>
<reference evidence="4" key="1">
    <citation type="submission" date="2025-08" db="UniProtKB">
        <authorList>
            <consortium name="RefSeq"/>
        </authorList>
    </citation>
    <scope>IDENTIFICATION</scope>
    <source>
        <tissue evidence="4">Whole sample</tissue>
    </source>
</reference>
<sequence length="269" mass="30300">MADAGVKNSRGRKPMLTDSARKKRKKETNARINKSRIYLGDQYDRWLSLKEELNVQTHAEVAKVLLDRYESAGNKRKRKSSGSDVELSRPVLVSSSSMATQVVTPTHITSCSAFSPEVVSNCTPQPKKAATSTPGPLLQSHLKSQLSDVSEIYSSDQEWGKIDSEMSGVEEMGKRRRKPLANKSDSFINPFELSMTMSDKVYDLDIMDDSSDDDYEPSFDFTLRPIGDQFLEFVTKLLTLMKKRIMPINLTSTLVLVFNAYVLKRSLKD</sequence>
<proteinExistence type="predicted"/>
<keyword evidence="2" id="KW-0812">Transmembrane</keyword>
<keyword evidence="2" id="KW-0472">Membrane</keyword>
<evidence type="ECO:0000256" key="1">
    <source>
        <dbReference type="SAM" id="MobiDB-lite"/>
    </source>
</evidence>
<dbReference type="AlphaFoldDB" id="A0A8B8C5Y7"/>
<keyword evidence="3" id="KW-1185">Reference proteome</keyword>
<feature type="transmembrane region" description="Helical" evidence="2">
    <location>
        <begin position="245"/>
        <end position="263"/>
    </location>
</feature>
<dbReference type="RefSeq" id="XP_022310301.1">
    <property type="nucleotide sequence ID" value="XM_022454593.1"/>
</dbReference>
<keyword evidence="2" id="KW-1133">Transmembrane helix</keyword>
<accession>A0A8B8C5Y7</accession>
<evidence type="ECO:0000256" key="2">
    <source>
        <dbReference type="SAM" id="Phobius"/>
    </source>
</evidence>
<dbReference type="Proteomes" id="UP000694844">
    <property type="component" value="Chromosome 9"/>
</dbReference>
<evidence type="ECO:0000313" key="4">
    <source>
        <dbReference type="RefSeq" id="XP_022310301.1"/>
    </source>
</evidence>
<protein>
    <submittedName>
        <fullName evidence="4">Uncharacterized protein LOC111115747 isoform X2</fullName>
    </submittedName>
</protein>
<organism evidence="3 4">
    <name type="scientific">Crassostrea virginica</name>
    <name type="common">Eastern oyster</name>
    <dbReference type="NCBI Taxonomy" id="6565"/>
    <lineage>
        <taxon>Eukaryota</taxon>
        <taxon>Metazoa</taxon>
        <taxon>Spiralia</taxon>
        <taxon>Lophotrochozoa</taxon>
        <taxon>Mollusca</taxon>
        <taxon>Bivalvia</taxon>
        <taxon>Autobranchia</taxon>
        <taxon>Pteriomorphia</taxon>
        <taxon>Ostreida</taxon>
        <taxon>Ostreoidea</taxon>
        <taxon>Ostreidae</taxon>
        <taxon>Crassostrea</taxon>
    </lineage>
</organism>
<gene>
    <name evidence="4" type="primary">LOC111115747</name>
</gene>
<dbReference type="GeneID" id="111115747"/>